<dbReference type="OrthoDB" id="9797122at2"/>
<dbReference type="AlphaFoldDB" id="Q3AP90"/>
<name>Q3AP90_CHLCH</name>
<dbReference type="SUPFAM" id="SSF56925">
    <property type="entry name" value="OMPA-like"/>
    <property type="match status" value="1"/>
</dbReference>
<dbReference type="EMBL" id="CP000108">
    <property type="protein sequence ID" value="ABB29185.1"/>
    <property type="molecule type" value="Genomic_DNA"/>
</dbReference>
<keyword evidence="1" id="KW-0732">Signal</keyword>
<dbReference type="InterPro" id="IPR018550">
    <property type="entry name" value="Lipid-A_deacylase-rel"/>
</dbReference>
<feature type="signal peptide" evidence="1">
    <location>
        <begin position="1"/>
        <end position="24"/>
    </location>
</feature>
<evidence type="ECO:0000313" key="2">
    <source>
        <dbReference type="EMBL" id="ABB29185.1"/>
    </source>
</evidence>
<dbReference type="Pfam" id="PF09411">
    <property type="entry name" value="PagL"/>
    <property type="match status" value="1"/>
</dbReference>
<reference evidence="2" key="1">
    <citation type="submission" date="2005-08" db="EMBL/GenBank/DDBJ databases">
        <title>Complete sequence of Chlorobium chlorochromatii CaD3.</title>
        <authorList>
            <person name="Copeland A."/>
            <person name="Lucas S."/>
            <person name="Lapidus A."/>
            <person name="Barry K."/>
            <person name="Detter J.C."/>
            <person name="Glavina T."/>
            <person name="Hammon N."/>
            <person name="Israni S."/>
            <person name="Pitluck S."/>
            <person name="Bryant D."/>
            <person name="Schmutz J."/>
            <person name="Larimer F."/>
            <person name="Land M."/>
            <person name="Kyrpides N."/>
            <person name="Ivanova N."/>
            <person name="Richardson P."/>
        </authorList>
    </citation>
    <scope>NUCLEOTIDE SEQUENCE [LARGE SCALE GENOMIC DNA]</scope>
    <source>
        <strain evidence="2">CaD3</strain>
    </source>
</reference>
<accession>Q3AP90</accession>
<dbReference type="eggNOG" id="COG3637">
    <property type="taxonomic scope" value="Bacteria"/>
</dbReference>
<feature type="chain" id="PRO_5004223836" description="Acyloxyacyl hydrolase" evidence="1">
    <location>
        <begin position="25"/>
        <end position="205"/>
    </location>
</feature>
<proteinExistence type="predicted"/>
<dbReference type="HOGENOM" id="CLU_118029_0_0_10"/>
<evidence type="ECO:0000256" key="1">
    <source>
        <dbReference type="SAM" id="SignalP"/>
    </source>
</evidence>
<dbReference type="Gene3D" id="2.40.160.20">
    <property type="match status" value="1"/>
</dbReference>
<sequence length="205" mass="22505">MQRKAWFVVLVSLLIGLCANKGFAESPTQPSTLVATRFSTNEIAFTTGYGYSLRRKAFEEHNFSIYPFAVRYGWNLNRPLGLSGASSALYATVEPFVNMIVGKEQGREVGCGVGVRYRRAVSQHANFFAEGSVAPMELTINTPEQGAAGFNFLDQFGVGLQHEVGQRTHLFVGYRFRHISHAGLIDRSNGGINSHGVMIGISLIQ</sequence>
<organism evidence="2">
    <name type="scientific">Chlorobium chlorochromatii (strain CaD3)</name>
    <dbReference type="NCBI Taxonomy" id="340177"/>
    <lineage>
        <taxon>Bacteria</taxon>
        <taxon>Pseudomonadati</taxon>
        <taxon>Chlorobiota</taxon>
        <taxon>Chlorobiia</taxon>
        <taxon>Chlorobiales</taxon>
        <taxon>Chlorobiaceae</taxon>
        <taxon>Chlorobium/Pelodictyon group</taxon>
        <taxon>Chlorobium</taxon>
    </lineage>
</organism>
<gene>
    <name evidence="2" type="ordered locus">Cag_1937</name>
</gene>
<protein>
    <recommendedName>
        <fullName evidence="3">Acyloxyacyl hydrolase</fullName>
    </recommendedName>
</protein>
<evidence type="ECO:0008006" key="3">
    <source>
        <dbReference type="Google" id="ProtNLM"/>
    </source>
</evidence>
<dbReference type="KEGG" id="cch:Cag_1937"/>
<dbReference type="InterPro" id="IPR011250">
    <property type="entry name" value="OMP/PagP_B-barrel"/>
</dbReference>
<dbReference type="STRING" id="340177.Cag_1937"/>